<name>F8N475_NEUT8</name>
<dbReference type="HOGENOM" id="CLU_2868216_0_0_1"/>
<accession>F8N475</accession>
<dbReference type="Proteomes" id="UP000008065">
    <property type="component" value="Unassembled WGS sequence"/>
</dbReference>
<dbReference type="AlphaFoldDB" id="F8N475"/>
<evidence type="ECO:0000313" key="1">
    <source>
        <dbReference type="EMBL" id="EGO53518.1"/>
    </source>
</evidence>
<dbReference type="EMBL" id="GL891382">
    <property type="protein sequence ID" value="EGO53518.1"/>
    <property type="molecule type" value="Genomic_DNA"/>
</dbReference>
<dbReference type="GeneID" id="20828460"/>
<dbReference type="KEGG" id="nte:NEUTE1DRAFT55094"/>
<reference evidence="2" key="1">
    <citation type="journal article" date="2011" name="Genetics">
        <title>Massive changes in genome architecture accompany the transition to self-fertility in the filamentous fungus Neurospora tetrasperma.</title>
        <authorList>
            <person name="Ellison C.E."/>
            <person name="Stajich J.E."/>
            <person name="Jacobson D.J."/>
            <person name="Natvig D.O."/>
            <person name="Lapidus A."/>
            <person name="Foster B."/>
            <person name="Aerts A."/>
            <person name="Riley R."/>
            <person name="Lindquist E.A."/>
            <person name="Grigoriev I.V."/>
            <person name="Taylor J.W."/>
        </authorList>
    </citation>
    <scope>NUCLEOTIDE SEQUENCE [LARGE SCALE GENOMIC DNA]</scope>
    <source>
        <strain evidence="2">FGSC 2508 / P0657</strain>
    </source>
</reference>
<evidence type="ECO:0000313" key="2">
    <source>
        <dbReference type="Proteomes" id="UP000008065"/>
    </source>
</evidence>
<dbReference type="RefSeq" id="XP_009857111.1">
    <property type="nucleotide sequence ID" value="XM_009858809.1"/>
</dbReference>
<gene>
    <name evidence="1" type="ORF">NEUTE1DRAFT_55094</name>
</gene>
<proteinExistence type="predicted"/>
<keyword evidence="2" id="KW-1185">Reference proteome</keyword>
<protein>
    <submittedName>
        <fullName evidence="1">Uncharacterized protein</fullName>
    </submittedName>
</protein>
<dbReference type="VEuPathDB" id="FungiDB:NEUTE1DRAFT_55094"/>
<organism evidence="1 2">
    <name type="scientific">Neurospora tetrasperma (strain FGSC 2508 / ATCC MYA-4615 / P0657)</name>
    <dbReference type="NCBI Taxonomy" id="510951"/>
    <lineage>
        <taxon>Eukaryota</taxon>
        <taxon>Fungi</taxon>
        <taxon>Dikarya</taxon>
        <taxon>Ascomycota</taxon>
        <taxon>Pezizomycotina</taxon>
        <taxon>Sordariomycetes</taxon>
        <taxon>Sordariomycetidae</taxon>
        <taxon>Sordariales</taxon>
        <taxon>Sordariaceae</taxon>
        <taxon>Neurospora</taxon>
    </lineage>
</organism>
<sequence length="64" mass="7263">MDTAAVRRTVNGPVQLNQERTSFPRESELRESFTLDMCQRPDCDGSRRYGLFSARLQTGSVPDI</sequence>